<keyword evidence="6" id="KW-0564">Palmitate</keyword>
<evidence type="ECO:0000256" key="5">
    <source>
        <dbReference type="ARBA" id="ARBA00023136"/>
    </source>
</evidence>
<dbReference type="PROSITE" id="PS51257">
    <property type="entry name" value="PROKAR_LIPOPROTEIN"/>
    <property type="match status" value="1"/>
</dbReference>
<accession>A0A454CA24</accession>
<dbReference type="OrthoDB" id="398025at2"/>
<dbReference type="EMBL" id="CP033021">
    <property type="protein sequence ID" value="AYN65299.1"/>
    <property type="molecule type" value="Genomic_DNA"/>
</dbReference>
<evidence type="ECO:0000313" key="9">
    <source>
        <dbReference type="EMBL" id="AYN65299.1"/>
    </source>
</evidence>
<evidence type="ECO:0000256" key="4">
    <source>
        <dbReference type="ARBA" id="ARBA00022737"/>
    </source>
</evidence>
<name>A0A454CA24_METHO</name>
<keyword evidence="3 8" id="KW-0732">Signal</keyword>
<evidence type="ECO:0000256" key="2">
    <source>
        <dbReference type="ARBA" id="ARBA00022475"/>
    </source>
</evidence>
<evidence type="ECO:0000256" key="8">
    <source>
        <dbReference type="SAM" id="SignalP"/>
    </source>
</evidence>
<dbReference type="AlphaFoldDB" id="A0A454CA24"/>
<evidence type="ECO:0000313" key="10">
    <source>
        <dbReference type="Proteomes" id="UP000029712"/>
    </source>
</evidence>
<protein>
    <submittedName>
        <fullName evidence="9">Uncharacterized protein</fullName>
    </submittedName>
</protein>
<dbReference type="RefSeq" id="WP_036438978.1">
    <property type="nucleotide sequence ID" value="NZ_JAZBHP010000001.1"/>
</dbReference>
<sequence>MKKYTKILLTLGAISTSIVAVPLVAAGCNDPKNKKNPNNNDQSQDSQIEFQEGLGLKIAKIAKDQENVKVDEFVKEAKGAKTLDQIKALFTKYKIAYDLSEIPDEAKYEVAAGTHGHADEGLVHLDIIQTVNEKQNNNRFEIKGFKMETVEDTVQLGGYKLSTKILDNKKDFSLQEIKKQIIDAQEKGFNSLLEKLKEFVNIEVDENNKTKQFEFNKEKIELISQSGQIVFKGISIIDISKKVNEVGYKTESKTDFIIQGLNKVE</sequence>
<comment type="subcellular location">
    <subcellularLocation>
        <location evidence="1">Cell membrane</location>
        <topology evidence="1">Lipid-anchor</topology>
    </subcellularLocation>
</comment>
<organism evidence="9 10">
    <name type="scientific">Metamycoplasma hominis</name>
    <name type="common">Mycoplasma hominis</name>
    <dbReference type="NCBI Taxonomy" id="2098"/>
    <lineage>
        <taxon>Bacteria</taxon>
        <taxon>Bacillati</taxon>
        <taxon>Mycoplasmatota</taxon>
        <taxon>Mycoplasmoidales</taxon>
        <taxon>Metamycoplasmataceae</taxon>
        <taxon>Metamycoplasma</taxon>
    </lineage>
</organism>
<evidence type="ECO:0000256" key="3">
    <source>
        <dbReference type="ARBA" id="ARBA00022729"/>
    </source>
</evidence>
<keyword evidence="2" id="KW-1003">Cell membrane</keyword>
<reference evidence="9 10" key="1">
    <citation type="submission" date="2014-08" db="EMBL/GenBank/DDBJ databases">
        <authorList>
            <person name="Kuleshov K."/>
            <person name="Dedkov V."/>
            <person name="Markelov M."/>
            <person name="Pimkina E."/>
        </authorList>
    </citation>
    <scope>NUCLEOTIDE SEQUENCE [LARGE SCALE GENOMIC DNA]</scope>
    <source>
        <strain evidence="10">TOA</strain>
    </source>
</reference>
<evidence type="ECO:0000256" key="6">
    <source>
        <dbReference type="ARBA" id="ARBA00023139"/>
    </source>
</evidence>
<evidence type="ECO:0000256" key="7">
    <source>
        <dbReference type="ARBA" id="ARBA00023288"/>
    </source>
</evidence>
<feature type="signal peptide" evidence="8">
    <location>
        <begin position="1"/>
        <end position="20"/>
    </location>
</feature>
<proteinExistence type="predicted"/>
<dbReference type="InterPro" id="IPR049890">
    <property type="entry name" value="VlpA-F-like_signal"/>
</dbReference>
<dbReference type="GO" id="GO:0005886">
    <property type="term" value="C:plasma membrane"/>
    <property type="evidence" value="ECO:0007669"/>
    <property type="project" value="UniProtKB-SubCell"/>
</dbReference>
<evidence type="ECO:0000256" key="1">
    <source>
        <dbReference type="ARBA" id="ARBA00004193"/>
    </source>
</evidence>
<keyword evidence="5" id="KW-0472">Membrane</keyword>
<keyword evidence="7" id="KW-0449">Lipoprotein</keyword>
<dbReference type="Proteomes" id="UP000029712">
    <property type="component" value="Chromosome"/>
</dbReference>
<feature type="chain" id="PRO_5030094703" evidence="8">
    <location>
        <begin position="21"/>
        <end position="265"/>
    </location>
</feature>
<dbReference type="NCBIfam" id="NF033817">
    <property type="entry name" value="Mplas_variab_LP"/>
    <property type="match status" value="1"/>
</dbReference>
<gene>
    <name evidence="9" type="ORF">KN71_001095</name>
</gene>
<keyword evidence="4" id="KW-0677">Repeat</keyword>
<reference evidence="9 10" key="2">
    <citation type="submission" date="2018-10" db="EMBL/GenBank/DDBJ databases">
        <title>Detection and isolation of Mycoplasma hominis as a predominant microorganism from pelvic cavity of patient with salpingitis and tubo-ovarian abscess.</title>
        <authorList>
            <person name="Guschin A.E."/>
            <person name="Khayrullina G.A."/>
            <person name="Rakovskaya I.V."/>
            <person name="Shelenkov A.A."/>
            <person name="Shagin D.A."/>
        </authorList>
    </citation>
    <scope>NUCLEOTIDE SEQUENCE [LARGE SCALE GENOMIC DNA]</scope>
    <source>
        <strain evidence="10">TOA</strain>
    </source>
</reference>